<accession>A0ABS4N9X5</accession>
<evidence type="ECO:0000313" key="1">
    <source>
        <dbReference type="EMBL" id="MBP2068841.1"/>
    </source>
</evidence>
<dbReference type="InterPro" id="IPR046250">
    <property type="entry name" value="DUF6283"/>
</dbReference>
<dbReference type="EMBL" id="JAGGLR010000067">
    <property type="protein sequence ID" value="MBP2068841.1"/>
    <property type="molecule type" value="Genomic_DNA"/>
</dbReference>
<proteinExistence type="predicted"/>
<gene>
    <name evidence="1" type="ORF">J2Z30_009923</name>
</gene>
<reference evidence="1 2" key="1">
    <citation type="submission" date="2021-03" db="EMBL/GenBank/DDBJ databases">
        <title>Genomic Encyclopedia of Type Strains, Phase IV (KMG-IV): sequencing the most valuable type-strain genomes for metagenomic binning, comparative biology and taxonomic classification.</title>
        <authorList>
            <person name="Goeker M."/>
        </authorList>
    </citation>
    <scope>NUCLEOTIDE SEQUENCE [LARGE SCALE GENOMIC DNA]</scope>
    <source>
        <strain evidence="1 2">DSM 41954</strain>
    </source>
</reference>
<organism evidence="1 2">
    <name type="scientific">Streptomyces iranensis</name>
    <dbReference type="NCBI Taxonomy" id="576784"/>
    <lineage>
        <taxon>Bacteria</taxon>
        <taxon>Bacillati</taxon>
        <taxon>Actinomycetota</taxon>
        <taxon>Actinomycetes</taxon>
        <taxon>Kitasatosporales</taxon>
        <taxon>Streptomycetaceae</taxon>
        <taxon>Streptomyces</taxon>
        <taxon>Streptomyces violaceusniger group</taxon>
    </lineage>
</organism>
<evidence type="ECO:0000313" key="2">
    <source>
        <dbReference type="Proteomes" id="UP000756710"/>
    </source>
</evidence>
<dbReference type="RefSeq" id="WP_372453434.1">
    <property type="nucleotide sequence ID" value="NZ_BAABDR010000090.1"/>
</dbReference>
<keyword evidence="2" id="KW-1185">Reference proteome</keyword>
<dbReference type="PROSITE" id="PS51257">
    <property type="entry name" value="PROKAR_LIPOPROTEIN"/>
    <property type="match status" value="1"/>
</dbReference>
<protein>
    <submittedName>
        <fullName evidence="1">Uncharacterized protein</fullName>
    </submittedName>
</protein>
<sequence>MTARFVGGGGLFVSCGDAAEALEVVGTAFDGVASVVCLPVEPWRPPAAAFAVVTVPLLVRLLWDGVCDAASAQTPHDLKLSGRGGEFGREGGAFVEQLAKLRRYDAETPDQPAGLFQCYQADADSAVRRVCAGWAGCHEGEELLALRLAVLDGCIDAATYRTVVEYVSPVPLFP</sequence>
<dbReference type="Proteomes" id="UP000756710">
    <property type="component" value="Unassembled WGS sequence"/>
</dbReference>
<comment type="caution">
    <text evidence="1">The sequence shown here is derived from an EMBL/GenBank/DDBJ whole genome shotgun (WGS) entry which is preliminary data.</text>
</comment>
<dbReference type="Pfam" id="PF19800">
    <property type="entry name" value="DUF6283"/>
    <property type="match status" value="1"/>
</dbReference>
<name>A0ABS4N9X5_9ACTN</name>